<sequence>MSLIRALWNDSAIALLIPDYYLAQNPDVAEAVAKGEFASGFAHLIMYAISEGRIRGVIPGFAFRFVITSESQTLTANLFGLLL</sequence>
<evidence type="ECO:0000313" key="2">
    <source>
        <dbReference type="Proteomes" id="UP001525961"/>
    </source>
</evidence>
<dbReference type="EMBL" id="JAMXFA010000028">
    <property type="protein sequence ID" value="MCT7979840.1"/>
    <property type="molecule type" value="Genomic_DNA"/>
</dbReference>
<organism evidence="1 2">
    <name type="scientific">Laspinema olomoucense D3b</name>
    <dbReference type="NCBI Taxonomy" id="2953688"/>
    <lineage>
        <taxon>Bacteria</taxon>
        <taxon>Bacillati</taxon>
        <taxon>Cyanobacteriota</taxon>
        <taxon>Cyanophyceae</taxon>
        <taxon>Oscillatoriophycideae</taxon>
        <taxon>Oscillatoriales</taxon>
        <taxon>Laspinemataceae</taxon>
        <taxon>Laspinema</taxon>
        <taxon>Laspinema olomoucense</taxon>
    </lineage>
</organism>
<dbReference type="RefSeq" id="WP_261236479.1">
    <property type="nucleotide sequence ID" value="NZ_JAMXFA010000028.1"/>
</dbReference>
<dbReference type="Proteomes" id="UP001525961">
    <property type="component" value="Unassembled WGS sequence"/>
</dbReference>
<comment type="caution">
    <text evidence="1">The sequence shown here is derived from an EMBL/GenBank/DDBJ whole genome shotgun (WGS) entry which is preliminary data.</text>
</comment>
<evidence type="ECO:0000313" key="1">
    <source>
        <dbReference type="EMBL" id="MCT7979840.1"/>
    </source>
</evidence>
<reference evidence="1 2" key="1">
    <citation type="journal article" date="2022" name="Front. Microbiol.">
        <title>High genomic differentiation and limited gene flow indicate recent cryptic speciation within the genus Laspinema (cyanobacteria).</title>
        <authorList>
            <person name="Stanojkovic A."/>
            <person name="Skoupy S."/>
            <person name="Skaloud P."/>
            <person name="Dvorak P."/>
        </authorList>
    </citation>
    <scope>NUCLEOTIDE SEQUENCE [LARGE SCALE GENOMIC DNA]</scope>
    <source>
        <strain evidence="1 2">D3b</strain>
    </source>
</reference>
<name>A0ABT2NAV6_9CYAN</name>
<protein>
    <submittedName>
        <fullName evidence="1">Uncharacterized protein</fullName>
    </submittedName>
</protein>
<gene>
    <name evidence="1" type="ORF">NG792_19150</name>
</gene>
<proteinExistence type="predicted"/>
<accession>A0ABT2NAV6</accession>
<keyword evidence="2" id="KW-1185">Reference proteome</keyword>